<dbReference type="SUPFAM" id="SSF47384">
    <property type="entry name" value="Homodimeric domain of signal transducing histidine kinase"/>
    <property type="match status" value="1"/>
</dbReference>
<dbReference type="CDD" id="cd00075">
    <property type="entry name" value="HATPase"/>
    <property type="match status" value="1"/>
</dbReference>
<dbReference type="EC" id="2.7.13.3" evidence="3"/>
<dbReference type="InterPro" id="IPR005467">
    <property type="entry name" value="His_kinase_dom"/>
</dbReference>
<evidence type="ECO:0000256" key="1">
    <source>
        <dbReference type="ARBA" id="ARBA00000085"/>
    </source>
</evidence>
<feature type="domain" description="Histidine kinase" evidence="12">
    <location>
        <begin position="276"/>
        <end position="502"/>
    </location>
</feature>
<protein>
    <recommendedName>
        <fullName evidence="3">histidine kinase</fullName>
        <ecNumber evidence="3">2.7.13.3</ecNumber>
    </recommendedName>
</protein>
<proteinExistence type="predicted"/>
<evidence type="ECO:0000256" key="9">
    <source>
        <dbReference type="ARBA" id="ARBA00023012"/>
    </source>
</evidence>
<dbReference type="SMART" id="SM00388">
    <property type="entry name" value="HisKA"/>
    <property type="match status" value="1"/>
</dbReference>
<keyword evidence="6 11" id="KW-0812">Transmembrane</keyword>
<organism evidence="14 15">
    <name type="scientific">Ornithinimicrobium pratense</name>
    <dbReference type="NCBI Taxonomy" id="2593973"/>
    <lineage>
        <taxon>Bacteria</taxon>
        <taxon>Bacillati</taxon>
        <taxon>Actinomycetota</taxon>
        <taxon>Actinomycetes</taxon>
        <taxon>Micrococcales</taxon>
        <taxon>Ornithinimicrobiaceae</taxon>
        <taxon>Ornithinimicrobium</taxon>
    </lineage>
</organism>
<evidence type="ECO:0000256" key="10">
    <source>
        <dbReference type="ARBA" id="ARBA00023136"/>
    </source>
</evidence>
<dbReference type="InterPro" id="IPR036890">
    <property type="entry name" value="HATPase_C_sf"/>
</dbReference>
<evidence type="ECO:0000256" key="2">
    <source>
        <dbReference type="ARBA" id="ARBA00004236"/>
    </source>
</evidence>
<dbReference type="GO" id="GO:0000155">
    <property type="term" value="F:phosphorelay sensor kinase activity"/>
    <property type="evidence" value="ECO:0007669"/>
    <property type="project" value="InterPro"/>
</dbReference>
<comment type="subcellular location">
    <subcellularLocation>
        <location evidence="2">Cell membrane</location>
    </subcellularLocation>
</comment>
<dbReference type="SMART" id="SM00304">
    <property type="entry name" value="HAMP"/>
    <property type="match status" value="1"/>
</dbReference>
<dbReference type="RefSeq" id="WP_158062201.1">
    <property type="nucleotide sequence ID" value="NZ_CP044427.1"/>
</dbReference>
<evidence type="ECO:0000256" key="7">
    <source>
        <dbReference type="ARBA" id="ARBA00022777"/>
    </source>
</evidence>
<evidence type="ECO:0000256" key="6">
    <source>
        <dbReference type="ARBA" id="ARBA00022692"/>
    </source>
</evidence>
<dbReference type="Gene3D" id="3.30.565.10">
    <property type="entry name" value="Histidine kinase-like ATPase, C-terminal domain"/>
    <property type="match status" value="1"/>
</dbReference>
<dbReference type="InterPro" id="IPR003660">
    <property type="entry name" value="HAMP_dom"/>
</dbReference>
<dbReference type="Gene3D" id="1.10.287.130">
    <property type="match status" value="1"/>
</dbReference>
<dbReference type="AlphaFoldDB" id="A0A5J6V810"/>
<dbReference type="InterPro" id="IPR003594">
    <property type="entry name" value="HATPase_dom"/>
</dbReference>
<gene>
    <name evidence="14" type="ORF">FY030_14255</name>
</gene>
<evidence type="ECO:0000259" key="12">
    <source>
        <dbReference type="PROSITE" id="PS50109"/>
    </source>
</evidence>
<evidence type="ECO:0000313" key="14">
    <source>
        <dbReference type="EMBL" id="QFG69707.1"/>
    </source>
</evidence>
<dbReference type="OrthoDB" id="9786919at2"/>
<dbReference type="InterPro" id="IPR004358">
    <property type="entry name" value="Sig_transdc_His_kin-like_C"/>
</dbReference>
<sequence length="512" mass="56163">MSQQHEPEEPRLPARFLGRTVRRRLLVLITLMLGLTLLLTGVLTFAVQYATVSERVDRDLEQEIGELTLLAQSGPARDGPPYDNAADLFLDFMNVAVAGEDEAFLGMLEGEQPIYSGGTGRSFNPIDPEIIETVDALDVADGRARTATLRTQGTTLRMIVADVQLPGETRDARFVVLNDFGSQRALVNRQVMTYAGVSLLMLLAGGAAAHLVLGRLLRPLQALREATARIHPEDLSMRVDVNSAENTDVAELAIRFNQMLDRIEDGVRQQRQFLDDAAHELRTPLTILRGNTELLQADDPEDVATTRVLLLDELDRMQRLVDDLLILARAQRPDFIRRSPTELAELAVECMDRMTNLGERQWRLTADAEGEVLVDRQRLIQALLQLAANAVKFSEPGSKVELATALVPQDDPRVLDAIAAGAAEAPEYITLSITDQGRGIPESQLERVFDRFGRGENSVNTEGSGLGLAIVKAIVEAHGGAVIVKSTEGIGSRFTLWLPTDPPEEPPHSDVA</sequence>
<evidence type="ECO:0000256" key="8">
    <source>
        <dbReference type="ARBA" id="ARBA00022989"/>
    </source>
</evidence>
<feature type="transmembrane region" description="Helical" evidence="11">
    <location>
        <begin position="191"/>
        <end position="213"/>
    </location>
</feature>
<keyword evidence="15" id="KW-1185">Reference proteome</keyword>
<dbReference type="InterPro" id="IPR050428">
    <property type="entry name" value="TCS_sensor_his_kinase"/>
</dbReference>
<evidence type="ECO:0000256" key="11">
    <source>
        <dbReference type="SAM" id="Phobius"/>
    </source>
</evidence>
<dbReference type="PRINTS" id="PR00344">
    <property type="entry name" value="BCTRLSENSOR"/>
</dbReference>
<dbReference type="SMART" id="SM00387">
    <property type="entry name" value="HATPase_c"/>
    <property type="match status" value="1"/>
</dbReference>
<dbReference type="FunFam" id="1.10.287.130:FF:000001">
    <property type="entry name" value="Two-component sensor histidine kinase"/>
    <property type="match status" value="1"/>
</dbReference>
<dbReference type="Proteomes" id="UP000326546">
    <property type="component" value="Chromosome"/>
</dbReference>
<dbReference type="InterPro" id="IPR036097">
    <property type="entry name" value="HisK_dim/P_sf"/>
</dbReference>
<evidence type="ECO:0000256" key="4">
    <source>
        <dbReference type="ARBA" id="ARBA00022553"/>
    </source>
</evidence>
<name>A0A5J6V810_9MICO</name>
<dbReference type="CDD" id="cd00082">
    <property type="entry name" value="HisKA"/>
    <property type="match status" value="1"/>
</dbReference>
<keyword evidence="5" id="KW-0808">Transferase</keyword>
<dbReference type="Pfam" id="PF02518">
    <property type="entry name" value="HATPase_c"/>
    <property type="match status" value="1"/>
</dbReference>
<dbReference type="SUPFAM" id="SSF158472">
    <property type="entry name" value="HAMP domain-like"/>
    <property type="match status" value="1"/>
</dbReference>
<dbReference type="CDD" id="cd06225">
    <property type="entry name" value="HAMP"/>
    <property type="match status" value="1"/>
</dbReference>
<dbReference type="SUPFAM" id="SSF55874">
    <property type="entry name" value="ATPase domain of HSP90 chaperone/DNA topoisomerase II/histidine kinase"/>
    <property type="match status" value="1"/>
</dbReference>
<evidence type="ECO:0000313" key="15">
    <source>
        <dbReference type="Proteomes" id="UP000326546"/>
    </source>
</evidence>
<evidence type="ECO:0000259" key="13">
    <source>
        <dbReference type="PROSITE" id="PS50885"/>
    </source>
</evidence>
<dbReference type="PROSITE" id="PS50109">
    <property type="entry name" value="HIS_KIN"/>
    <property type="match status" value="1"/>
</dbReference>
<keyword evidence="8 11" id="KW-1133">Transmembrane helix</keyword>
<dbReference type="PANTHER" id="PTHR45436:SF5">
    <property type="entry name" value="SENSOR HISTIDINE KINASE TRCS"/>
    <property type="match status" value="1"/>
</dbReference>
<dbReference type="Gene3D" id="6.10.340.10">
    <property type="match status" value="1"/>
</dbReference>
<dbReference type="InterPro" id="IPR003661">
    <property type="entry name" value="HisK_dim/P_dom"/>
</dbReference>
<keyword evidence="7" id="KW-0418">Kinase</keyword>
<feature type="domain" description="HAMP" evidence="13">
    <location>
        <begin position="214"/>
        <end position="268"/>
    </location>
</feature>
<dbReference type="GO" id="GO:0005886">
    <property type="term" value="C:plasma membrane"/>
    <property type="evidence" value="ECO:0007669"/>
    <property type="project" value="UniProtKB-SubCell"/>
</dbReference>
<dbReference type="PROSITE" id="PS50885">
    <property type="entry name" value="HAMP"/>
    <property type="match status" value="1"/>
</dbReference>
<dbReference type="EMBL" id="CP044427">
    <property type="protein sequence ID" value="QFG69707.1"/>
    <property type="molecule type" value="Genomic_DNA"/>
</dbReference>
<dbReference type="Pfam" id="PF00512">
    <property type="entry name" value="HisKA"/>
    <property type="match status" value="1"/>
</dbReference>
<keyword evidence="9" id="KW-0902">Two-component regulatory system</keyword>
<evidence type="ECO:0000256" key="3">
    <source>
        <dbReference type="ARBA" id="ARBA00012438"/>
    </source>
</evidence>
<dbReference type="KEGG" id="serw:FY030_14255"/>
<accession>A0A5J6V810</accession>
<evidence type="ECO:0000256" key="5">
    <source>
        <dbReference type="ARBA" id="ARBA00022679"/>
    </source>
</evidence>
<reference evidence="14 15" key="1">
    <citation type="submission" date="2019-09" db="EMBL/GenBank/DDBJ databases">
        <title>Serinicoccus pratensis sp. nov., isolated from meadow soil.</title>
        <authorList>
            <person name="Zhang W."/>
        </authorList>
    </citation>
    <scope>NUCLEOTIDE SEQUENCE [LARGE SCALE GENOMIC DNA]</scope>
    <source>
        <strain evidence="14 15">W204</strain>
    </source>
</reference>
<feature type="transmembrane region" description="Helical" evidence="11">
    <location>
        <begin position="25"/>
        <end position="50"/>
    </location>
</feature>
<dbReference type="PANTHER" id="PTHR45436">
    <property type="entry name" value="SENSOR HISTIDINE KINASE YKOH"/>
    <property type="match status" value="1"/>
</dbReference>
<comment type="catalytic activity">
    <reaction evidence="1">
        <text>ATP + protein L-histidine = ADP + protein N-phospho-L-histidine.</text>
        <dbReference type="EC" id="2.7.13.3"/>
    </reaction>
</comment>
<keyword evidence="10 11" id="KW-0472">Membrane</keyword>
<keyword evidence="4" id="KW-0597">Phosphoprotein</keyword>